<feature type="non-terminal residue" evidence="1">
    <location>
        <position position="112"/>
    </location>
</feature>
<reference evidence="1" key="1">
    <citation type="journal article" date="2020" name="Stud. Mycol.">
        <title>101 Dothideomycetes genomes: a test case for predicting lifestyles and emergence of pathogens.</title>
        <authorList>
            <person name="Haridas S."/>
            <person name="Albert R."/>
            <person name="Binder M."/>
            <person name="Bloem J."/>
            <person name="Labutti K."/>
            <person name="Salamov A."/>
            <person name="Andreopoulos B."/>
            <person name="Baker S."/>
            <person name="Barry K."/>
            <person name="Bills G."/>
            <person name="Bluhm B."/>
            <person name="Cannon C."/>
            <person name="Castanera R."/>
            <person name="Culley D."/>
            <person name="Daum C."/>
            <person name="Ezra D."/>
            <person name="Gonzalez J."/>
            <person name="Henrissat B."/>
            <person name="Kuo A."/>
            <person name="Liang C."/>
            <person name="Lipzen A."/>
            <person name="Lutzoni F."/>
            <person name="Magnuson J."/>
            <person name="Mondo S."/>
            <person name="Nolan M."/>
            <person name="Ohm R."/>
            <person name="Pangilinan J."/>
            <person name="Park H.-J."/>
            <person name="Ramirez L."/>
            <person name="Alfaro M."/>
            <person name="Sun H."/>
            <person name="Tritt A."/>
            <person name="Yoshinaga Y."/>
            <person name="Zwiers L.-H."/>
            <person name="Turgeon B."/>
            <person name="Goodwin S."/>
            <person name="Spatafora J."/>
            <person name="Crous P."/>
            <person name="Grigoriev I."/>
        </authorList>
    </citation>
    <scope>NUCLEOTIDE SEQUENCE</scope>
    <source>
        <strain evidence="1">CBS 110217</strain>
    </source>
</reference>
<dbReference type="OrthoDB" id="3797897at2759"/>
<accession>A0A9P4HF89</accession>
<evidence type="ECO:0000313" key="2">
    <source>
        <dbReference type="Proteomes" id="UP000799777"/>
    </source>
</evidence>
<sequence length="112" mass="12570">PSPPPPPSSPKLTTPPENPTLPSFNLFHAVRDSRPAVRYTVYAGLGLMVSVESTFWYNVLKARFVPSKSEEEKEKAEIFLGRVRGAVQGYGAAWMGNYWRYYGGYVWGVGER</sequence>
<proteinExistence type="predicted"/>
<evidence type="ECO:0000313" key="1">
    <source>
        <dbReference type="EMBL" id="KAF2033184.1"/>
    </source>
</evidence>
<name>A0A9P4HF89_9PLEO</name>
<dbReference type="Proteomes" id="UP000799777">
    <property type="component" value="Unassembled WGS sequence"/>
</dbReference>
<keyword evidence="2" id="KW-1185">Reference proteome</keyword>
<comment type="caution">
    <text evidence="1">The sequence shown here is derived from an EMBL/GenBank/DDBJ whole genome shotgun (WGS) entry which is preliminary data.</text>
</comment>
<protein>
    <submittedName>
        <fullName evidence="1">Uncharacterized protein</fullName>
    </submittedName>
</protein>
<feature type="non-terminal residue" evidence="1">
    <location>
        <position position="1"/>
    </location>
</feature>
<dbReference type="EMBL" id="ML978168">
    <property type="protein sequence ID" value="KAF2033184.1"/>
    <property type="molecule type" value="Genomic_DNA"/>
</dbReference>
<gene>
    <name evidence="1" type="ORF">EK21DRAFT_39204</name>
</gene>
<organism evidence="1 2">
    <name type="scientific">Setomelanomma holmii</name>
    <dbReference type="NCBI Taxonomy" id="210430"/>
    <lineage>
        <taxon>Eukaryota</taxon>
        <taxon>Fungi</taxon>
        <taxon>Dikarya</taxon>
        <taxon>Ascomycota</taxon>
        <taxon>Pezizomycotina</taxon>
        <taxon>Dothideomycetes</taxon>
        <taxon>Pleosporomycetidae</taxon>
        <taxon>Pleosporales</taxon>
        <taxon>Pleosporineae</taxon>
        <taxon>Phaeosphaeriaceae</taxon>
        <taxon>Setomelanomma</taxon>
    </lineage>
</organism>
<dbReference type="AlphaFoldDB" id="A0A9P4HF89"/>